<reference evidence="1 2" key="1">
    <citation type="submission" date="2018-11" db="EMBL/GenBank/DDBJ databases">
        <authorList>
            <person name="Li F."/>
        </authorList>
    </citation>
    <scope>NUCLEOTIDE SEQUENCE [LARGE SCALE GENOMIC DNA]</scope>
    <source>
        <strain evidence="1 2">Gsoil 097</strain>
    </source>
</reference>
<dbReference type="AlphaFoldDB" id="A0A3N0CS92"/>
<comment type="caution">
    <text evidence="1">The sequence shown here is derived from an EMBL/GenBank/DDBJ whole genome shotgun (WGS) entry which is preliminary data.</text>
</comment>
<proteinExistence type="predicted"/>
<protein>
    <submittedName>
        <fullName evidence="1">Uncharacterized protein</fullName>
    </submittedName>
</protein>
<accession>A0A3N0CS92</accession>
<keyword evidence="2" id="KW-1185">Reference proteome</keyword>
<dbReference type="EMBL" id="RJSE01000001">
    <property type="protein sequence ID" value="RNL66270.1"/>
    <property type="molecule type" value="Genomic_DNA"/>
</dbReference>
<dbReference type="RefSeq" id="WP_123225715.1">
    <property type="nucleotide sequence ID" value="NZ_RJSE01000001.1"/>
</dbReference>
<gene>
    <name evidence="1" type="ORF">EFK50_01185</name>
</gene>
<name>A0A3N0CS92_9ACTN</name>
<dbReference type="OrthoDB" id="4747530at2"/>
<organism evidence="1 2">
    <name type="scientific">Nocardioides marmoriginsengisoli</name>
    <dbReference type="NCBI Taxonomy" id="661483"/>
    <lineage>
        <taxon>Bacteria</taxon>
        <taxon>Bacillati</taxon>
        <taxon>Actinomycetota</taxon>
        <taxon>Actinomycetes</taxon>
        <taxon>Propionibacteriales</taxon>
        <taxon>Nocardioidaceae</taxon>
        <taxon>Nocardioides</taxon>
    </lineage>
</organism>
<evidence type="ECO:0000313" key="2">
    <source>
        <dbReference type="Proteomes" id="UP000267128"/>
    </source>
</evidence>
<dbReference type="Proteomes" id="UP000267128">
    <property type="component" value="Unassembled WGS sequence"/>
</dbReference>
<sequence>MARDHARILTAIWRDEDFRALPASAQHAYLTVVSQEELSYAGRLDFRPGRLAALAKDSTATKIDAAIKVLERNRFVVVDRGTEELLVRTYVRHDGLLDRRNMGKAMGRAMVKIVSTSLRSAIHTELGRLYAERPKAPGWAGLDELYPAEFATITALSSTIPFPLASGK</sequence>
<evidence type="ECO:0000313" key="1">
    <source>
        <dbReference type="EMBL" id="RNL66270.1"/>
    </source>
</evidence>